<dbReference type="EMBL" id="CP030759">
    <property type="protein sequence ID" value="AXA35753.1"/>
    <property type="molecule type" value="Genomic_DNA"/>
</dbReference>
<dbReference type="PANTHER" id="PTHR32322">
    <property type="entry name" value="INNER MEMBRANE TRANSPORTER"/>
    <property type="match status" value="1"/>
</dbReference>
<dbReference type="Pfam" id="PF00892">
    <property type="entry name" value="EamA"/>
    <property type="match status" value="2"/>
</dbReference>
<feature type="transmembrane region" description="Helical" evidence="6">
    <location>
        <begin position="210"/>
        <end position="233"/>
    </location>
</feature>
<dbReference type="InterPro" id="IPR050638">
    <property type="entry name" value="AA-Vitamin_Transporters"/>
</dbReference>
<organism evidence="8 9">
    <name type="scientific">Sumerlaea chitinivorans</name>
    <dbReference type="NCBI Taxonomy" id="2250252"/>
    <lineage>
        <taxon>Bacteria</taxon>
        <taxon>Candidatus Sumerlaeota</taxon>
        <taxon>Candidatus Sumerlaeia</taxon>
        <taxon>Candidatus Sumerlaeales</taxon>
        <taxon>Candidatus Sumerlaeaceae</taxon>
        <taxon>Candidatus Sumerlaea</taxon>
    </lineage>
</organism>
<proteinExistence type="predicted"/>
<evidence type="ECO:0000259" key="7">
    <source>
        <dbReference type="Pfam" id="PF00892"/>
    </source>
</evidence>
<gene>
    <name evidence="8" type="ORF">BRCON_0976</name>
</gene>
<dbReference type="Gene3D" id="1.10.3730.20">
    <property type="match status" value="1"/>
</dbReference>
<evidence type="ECO:0000256" key="2">
    <source>
        <dbReference type="ARBA" id="ARBA00022475"/>
    </source>
</evidence>
<keyword evidence="4 6" id="KW-1133">Transmembrane helix</keyword>
<feature type="transmembrane region" description="Helical" evidence="6">
    <location>
        <begin position="124"/>
        <end position="140"/>
    </location>
</feature>
<dbReference type="AlphaFoldDB" id="A0A2Z4Y5F8"/>
<keyword evidence="2" id="KW-1003">Cell membrane</keyword>
<evidence type="ECO:0000313" key="9">
    <source>
        <dbReference type="Proteomes" id="UP000262583"/>
    </source>
</evidence>
<dbReference type="GO" id="GO:0005886">
    <property type="term" value="C:plasma membrane"/>
    <property type="evidence" value="ECO:0007669"/>
    <property type="project" value="UniProtKB-SubCell"/>
</dbReference>
<feature type="transmembrane region" description="Helical" evidence="6">
    <location>
        <begin position="68"/>
        <end position="87"/>
    </location>
</feature>
<feature type="transmembrane region" description="Helical" evidence="6">
    <location>
        <begin position="240"/>
        <end position="259"/>
    </location>
</feature>
<dbReference type="InterPro" id="IPR000620">
    <property type="entry name" value="EamA_dom"/>
</dbReference>
<feature type="domain" description="EamA" evidence="7">
    <location>
        <begin position="150"/>
        <end position="282"/>
    </location>
</feature>
<dbReference type="Proteomes" id="UP000262583">
    <property type="component" value="Chromosome"/>
</dbReference>
<evidence type="ECO:0000256" key="3">
    <source>
        <dbReference type="ARBA" id="ARBA00022692"/>
    </source>
</evidence>
<protein>
    <submittedName>
        <fullName evidence="8">Permease of the drug/metabolite transporter (DMT) superfamily</fullName>
    </submittedName>
</protein>
<comment type="subcellular location">
    <subcellularLocation>
        <location evidence="1">Cell membrane</location>
        <topology evidence="1">Multi-pass membrane protein</topology>
    </subcellularLocation>
</comment>
<sequence>MGYLFIVIASFFWGISGIFAKHLFQGGSATPLLVSHTRVIVGWLSFLVYLSVCCPGKLRVSLTDLWRFALLGVIGVAGANFGLYFAISHMDAAVADVIQFTAPVMVAVWMVVRGFERMDLRRAFALLLSVIGVMCATGVLDRNPKVTWLGFASAAGSAFAYAFLMIWGKHLSARYSQATMLHWAFFVTALFWCAWNSPAQLVSAVGNWPVAWQLAVLGLTSVTVPYACFFAGLRRIPASTAAIISTLEPVFMALLGWLILGERLALFQLLGIAFVVGAVILVEKVESATTGRAPAESPEQCS</sequence>
<evidence type="ECO:0000256" key="4">
    <source>
        <dbReference type="ARBA" id="ARBA00022989"/>
    </source>
</evidence>
<feature type="transmembrane region" description="Helical" evidence="6">
    <location>
        <begin position="180"/>
        <end position="198"/>
    </location>
</feature>
<dbReference type="PANTHER" id="PTHR32322:SF18">
    <property type="entry name" value="S-ADENOSYLMETHIONINE_S-ADENOSYLHOMOCYSTEINE TRANSPORTER"/>
    <property type="match status" value="1"/>
</dbReference>
<evidence type="ECO:0000256" key="5">
    <source>
        <dbReference type="ARBA" id="ARBA00023136"/>
    </source>
</evidence>
<evidence type="ECO:0000256" key="1">
    <source>
        <dbReference type="ARBA" id="ARBA00004651"/>
    </source>
</evidence>
<dbReference type="InterPro" id="IPR037185">
    <property type="entry name" value="EmrE-like"/>
</dbReference>
<feature type="transmembrane region" description="Helical" evidence="6">
    <location>
        <begin position="265"/>
        <end position="282"/>
    </location>
</feature>
<keyword evidence="3 6" id="KW-0812">Transmembrane</keyword>
<keyword evidence="5 6" id="KW-0472">Membrane</keyword>
<dbReference type="SUPFAM" id="SSF103481">
    <property type="entry name" value="Multidrug resistance efflux transporter EmrE"/>
    <property type="match status" value="2"/>
</dbReference>
<feature type="transmembrane region" description="Helical" evidence="6">
    <location>
        <begin position="93"/>
        <end position="112"/>
    </location>
</feature>
<feature type="domain" description="EamA" evidence="7">
    <location>
        <begin position="1"/>
        <end position="136"/>
    </location>
</feature>
<accession>A0A2Z4Y5F8</accession>
<feature type="transmembrane region" description="Helical" evidence="6">
    <location>
        <begin position="36"/>
        <end position="56"/>
    </location>
</feature>
<name>A0A2Z4Y5F8_SUMC1</name>
<evidence type="ECO:0000313" key="8">
    <source>
        <dbReference type="EMBL" id="AXA35753.1"/>
    </source>
</evidence>
<dbReference type="KEGG" id="schv:BRCON_0976"/>
<evidence type="ECO:0000256" key="6">
    <source>
        <dbReference type="SAM" id="Phobius"/>
    </source>
</evidence>
<reference evidence="8 9" key="1">
    <citation type="submission" date="2018-05" db="EMBL/GenBank/DDBJ databases">
        <title>A metagenomic window into the 2 km-deep terrestrial subsurface aquifer revealed taxonomically and functionally diverse microbial community comprising novel uncultured bacterial lineages.</title>
        <authorList>
            <person name="Kadnikov V.V."/>
            <person name="Mardanov A.V."/>
            <person name="Beletsky A.V."/>
            <person name="Banks D."/>
            <person name="Pimenov N.V."/>
            <person name="Frank Y.A."/>
            <person name="Karnachuk O.V."/>
            <person name="Ravin N.V."/>
        </authorList>
    </citation>
    <scope>NUCLEOTIDE SEQUENCE [LARGE SCALE GENOMIC DNA]</scope>
    <source>
        <strain evidence="8">BY</strain>
    </source>
</reference>
<feature type="transmembrane region" description="Helical" evidence="6">
    <location>
        <begin position="146"/>
        <end position="168"/>
    </location>
</feature>